<protein>
    <submittedName>
        <fullName evidence="1">Peptidase S6, IgA endopeptidase from phage origin</fullName>
        <ecNumber evidence="1">3.4.21.-</ecNumber>
    </submittedName>
</protein>
<organism evidence="1 2">
    <name type="scientific">Escherichia coli</name>
    <dbReference type="NCBI Taxonomy" id="562"/>
    <lineage>
        <taxon>Bacteria</taxon>
        <taxon>Pseudomonadati</taxon>
        <taxon>Pseudomonadota</taxon>
        <taxon>Gammaproteobacteria</taxon>
        <taxon>Enterobacterales</taxon>
        <taxon>Enterobacteriaceae</taxon>
        <taxon>Escherichia</taxon>
    </lineage>
</organism>
<reference evidence="1 2" key="1">
    <citation type="submission" date="2018-06" db="EMBL/GenBank/DDBJ databases">
        <authorList>
            <consortium name="Pathogen Informatics"/>
            <person name="Doyle S."/>
        </authorList>
    </citation>
    <scope>NUCLEOTIDE SEQUENCE [LARGE SCALE GENOMIC DNA]</scope>
    <source>
        <strain evidence="1 2">NCTC7922</strain>
    </source>
</reference>
<name>A0A377CZ12_ECOLX</name>
<dbReference type="InterPro" id="IPR012332">
    <property type="entry name" value="Autotransporter_pectin_lyase_C"/>
</dbReference>
<accession>A0A377CZ12</accession>
<dbReference type="Gene3D" id="2.160.20.20">
    <property type="match status" value="1"/>
</dbReference>
<dbReference type="SUPFAM" id="SSF51126">
    <property type="entry name" value="Pectin lyase-like"/>
    <property type="match status" value="1"/>
</dbReference>
<dbReference type="InterPro" id="IPR011050">
    <property type="entry name" value="Pectin_lyase_fold/virulence"/>
</dbReference>
<dbReference type="GO" id="GO:0016787">
    <property type="term" value="F:hydrolase activity"/>
    <property type="evidence" value="ECO:0007669"/>
    <property type="project" value="UniProtKB-KW"/>
</dbReference>
<proteinExistence type="predicted"/>
<dbReference type="EC" id="3.4.21.-" evidence="1"/>
<keyword evidence="1" id="KW-0378">Hydrolase</keyword>
<dbReference type="EMBL" id="UGFC01000001">
    <property type="protein sequence ID" value="STM08416.1"/>
    <property type="molecule type" value="Genomic_DNA"/>
</dbReference>
<sequence length="109" mass="11963">MVAGSGENPGTLNTGDGTVILAQKADAAGRVRAFSEVRIVSGRPVVVLQDSHQIEGDRIRWGYRGGTLDINGNDMTFHGWLRLMRGQYSQAGRVLPQFVWISARQGRRP</sequence>
<dbReference type="AlphaFoldDB" id="A0A377CZ12"/>
<dbReference type="Proteomes" id="UP000254174">
    <property type="component" value="Unassembled WGS sequence"/>
</dbReference>
<evidence type="ECO:0000313" key="1">
    <source>
        <dbReference type="EMBL" id="STM08416.1"/>
    </source>
</evidence>
<evidence type="ECO:0000313" key="2">
    <source>
        <dbReference type="Proteomes" id="UP000254174"/>
    </source>
</evidence>
<gene>
    <name evidence="1" type="primary">eaaA_2</name>
    <name evidence="1" type="ORF">NCTC7922_00011</name>
</gene>